<reference evidence="1" key="1">
    <citation type="journal article" date="2023" name="G3 (Bethesda)">
        <title>A reference genome for the long-term kleptoplast-retaining sea slug Elysia crispata morphotype clarki.</title>
        <authorList>
            <person name="Eastman K.E."/>
            <person name="Pendleton A.L."/>
            <person name="Shaikh M.A."/>
            <person name="Suttiyut T."/>
            <person name="Ogas R."/>
            <person name="Tomko P."/>
            <person name="Gavelis G."/>
            <person name="Widhalm J.R."/>
            <person name="Wisecaver J.H."/>
        </authorList>
    </citation>
    <scope>NUCLEOTIDE SEQUENCE</scope>
    <source>
        <strain evidence="1">ECLA1</strain>
    </source>
</reference>
<dbReference type="Proteomes" id="UP001283361">
    <property type="component" value="Unassembled WGS sequence"/>
</dbReference>
<proteinExistence type="predicted"/>
<sequence length="128" mass="14646">MAFTVDRRELGQQTMIRELLRKIWPSLRATKSLYFAGLALEPPKAPVFAGLVLEPSQVYVLLVYFWVDVNDLDRKQKKQGHTIQNFGARRLDGLRSGSKNTSRFPPEVVKLGVTIQGQRPHKAEVWRS</sequence>
<evidence type="ECO:0000313" key="1">
    <source>
        <dbReference type="EMBL" id="KAK3787656.1"/>
    </source>
</evidence>
<gene>
    <name evidence="1" type="ORF">RRG08_031887</name>
</gene>
<dbReference type="AlphaFoldDB" id="A0AAE1AI43"/>
<evidence type="ECO:0000313" key="2">
    <source>
        <dbReference type="Proteomes" id="UP001283361"/>
    </source>
</evidence>
<organism evidence="1 2">
    <name type="scientific">Elysia crispata</name>
    <name type="common">lettuce slug</name>
    <dbReference type="NCBI Taxonomy" id="231223"/>
    <lineage>
        <taxon>Eukaryota</taxon>
        <taxon>Metazoa</taxon>
        <taxon>Spiralia</taxon>
        <taxon>Lophotrochozoa</taxon>
        <taxon>Mollusca</taxon>
        <taxon>Gastropoda</taxon>
        <taxon>Heterobranchia</taxon>
        <taxon>Euthyneura</taxon>
        <taxon>Panpulmonata</taxon>
        <taxon>Sacoglossa</taxon>
        <taxon>Placobranchoidea</taxon>
        <taxon>Plakobranchidae</taxon>
        <taxon>Elysia</taxon>
    </lineage>
</organism>
<protein>
    <submittedName>
        <fullName evidence="1">Uncharacterized protein</fullName>
    </submittedName>
</protein>
<comment type="caution">
    <text evidence="1">The sequence shown here is derived from an EMBL/GenBank/DDBJ whole genome shotgun (WGS) entry which is preliminary data.</text>
</comment>
<dbReference type="EMBL" id="JAWDGP010001847">
    <property type="protein sequence ID" value="KAK3787656.1"/>
    <property type="molecule type" value="Genomic_DNA"/>
</dbReference>
<accession>A0AAE1AI43</accession>
<keyword evidence="2" id="KW-1185">Reference proteome</keyword>
<name>A0AAE1AI43_9GAST</name>